<dbReference type="NCBIfam" id="TIGR02123">
    <property type="entry name" value="TRAP_fused"/>
    <property type="match status" value="1"/>
</dbReference>
<feature type="transmembrane region" description="Helical" evidence="2">
    <location>
        <begin position="529"/>
        <end position="552"/>
    </location>
</feature>
<comment type="caution">
    <text evidence="4">The sequence shown here is derived from an EMBL/GenBank/DDBJ whole genome shotgun (WGS) entry which is preliminary data.</text>
</comment>
<feature type="transmembrane region" description="Helical" evidence="2">
    <location>
        <begin position="343"/>
        <end position="362"/>
    </location>
</feature>
<organism evidence="4 5">
    <name type="scientific">Bosea rubneri</name>
    <dbReference type="NCBI Taxonomy" id="3075434"/>
    <lineage>
        <taxon>Bacteria</taxon>
        <taxon>Pseudomonadati</taxon>
        <taxon>Pseudomonadota</taxon>
        <taxon>Alphaproteobacteria</taxon>
        <taxon>Hyphomicrobiales</taxon>
        <taxon>Boseaceae</taxon>
        <taxon>Bosea</taxon>
    </lineage>
</organism>
<feature type="domain" description="TRAP C4-dicarboxylate transport system permease DctM subunit" evidence="3">
    <location>
        <begin position="125"/>
        <end position="553"/>
    </location>
</feature>
<keyword evidence="1" id="KW-0997">Cell inner membrane</keyword>
<keyword evidence="2" id="KW-0812">Transmembrane</keyword>
<dbReference type="PANTHER" id="PTHR43849">
    <property type="entry name" value="BLL3936 PROTEIN"/>
    <property type="match status" value="1"/>
</dbReference>
<name>A0ABU3S593_9HYPH</name>
<dbReference type="PANTHER" id="PTHR43849:SF2">
    <property type="entry name" value="BLL3936 PROTEIN"/>
    <property type="match status" value="1"/>
</dbReference>
<dbReference type="InterPro" id="IPR011853">
    <property type="entry name" value="TRAP_DctM-Dct_fused"/>
</dbReference>
<feature type="transmembrane region" description="Helical" evidence="2">
    <location>
        <begin position="115"/>
        <end position="131"/>
    </location>
</feature>
<keyword evidence="1" id="KW-1003">Cell membrane</keyword>
<evidence type="ECO:0000259" key="3">
    <source>
        <dbReference type="Pfam" id="PF06808"/>
    </source>
</evidence>
<keyword evidence="2" id="KW-1133">Transmembrane helix</keyword>
<feature type="transmembrane region" description="Helical" evidence="2">
    <location>
        <begin position="176"/>
        <end position="197"/>
    </location>
</feature>
<dbReference type="EMBL" id="JAWDID010000009">
    <property type="protein sequence ID" value="MDU0339881.1"/>
    <property type="molecule type" value="Genomic_DNA"/>
</dbReference>
<reference evidence="4 5" key="1">
    <citation type="submission" date="2023-09" db="EMBL/GenBank/DDBJ databases">
        <title>Whole genome shotgun sequencing (WGS) of Bosea sp. ZW T0_25, isolated from stored onions (Allium cepa).</title>
        <authorList>
            <person name="Stoll D.A."/>
            <person name="Huch M."/>
        </authorList>
    </citation>
    <scope>NUCLEOTIDE SEQUENCE [LARGE SCALE GENOMIC DNA]</scope>
    <source>
        <strain evidence="4 5">ZW T0_25</strain>
    </source>
</reference>
<comment type="subcellular location">
    <subcellularLocation>
        <location evidence="1">Cell inner membrane</location>
        <topology evidence="1">Multi-pass membrane protein</topology>
    </subcellularLocation>
</comment>
<proteinExistence type="predicted"/>
<dbReference type="InterPro" id="IPR021814">
    <property type="entry name" value="DUF3394"/>
</dbReference>
<dbReference type="Proteomes" id="UP001254257">
    <property type="component" value="Unassembled WGS sequence"/>
</dbReference>
<feature type="transmembrane region" description="Helical" evidence="2">
    <location>
        <begin position="138"/>
        <end position="156"/>
    </location>
</feature>
<evidence type="ECO:0000256" key="2">
    <source>
        <dbReference type="SAM" id="Phobius"/>
    </source>
</evidence>
<dbReference type="Pfam" id="PF06808">
    <property type="entry name" value="DctM"/>
    <property type="match status" value="1"/>
</dbReference>
<sequence length="650" mass="68888">MDISVPKPEFKFEFSHVGIVRLVTAVIAVAMALYHMWVILPPALGGQGTPEAIIFRGTHLLFALALTFLIYRRTGADAAPSPLDYALLLLAVAPITYLFWNYDYIVNRIYYVDDLSPLDMAMAVLLVVIVLEATRRLIGWALPITAIAFLCYALFIARVEPMRLLDQLFMTTEGVFGAPLGVSAAYVMIFVLFGSFMERTGTGQLFMDFALSLTGHTAGGPGKVSVVSSSLFGTISGSAVANVMVDGPISIPLMKRTGFKAHFAAGVEAVASTGGQIMPPIMGAAAFVMAEFLSVSYSQVVIWALIPAVLYYVACFAAVHFEAKRHGILGVPRSQLPKLGTTLRQRGHLFLPVLTILAVLYSGYSAPLAALAGTLLCFPVAALRASTRGNVRMPIIIDAMIDGSRNALAVALACACAGIVIGVVALTGAGIVFTQAVIGLSQNYLLLALLLTAVAGIVLGMGMPTTPAYIVMTSLLVPALIKLGVAMPAAHMFAFYFAILSAITPPVALAVFAAAGLAKADLWSSGWAAVKIGAAGFIVPFMFVYEPALLMIGDWPTIIWRFVSSCIGIALLAAGLHGYLLRRAALWERFVLIAAAFCLVKPDWVTDLIGLGLALAMLAWQWPGRERAQAEPGSATAAVEATAAGPDVVR</sequence>
<feature type="transmembrane region" description="Helical" evidence="2">
    <location>
        <begin position="558"/>
        <end position="580"/>
    </location>
</feature>
<keyword evidence="1" id="KW-0813">Transport</keyword>
<comment type="function">
    <text evidence="1">Part of the tripartite ATP-independent periplasmic (TRAP) transport system.</text>
</comment>
<feature type="transmembrane region" description="Helical" evidence="2">
    <location>
        <begin position="20"/>
        <end position="40"/>
    </location>
</feature>
<dbReference type="RefSeq" id="WP_316017765.1">
    <property type="nucleotide sequence ID" value="NZ_JAWDID010000009.1"/>
</dbReference>
<feature type="transmembrane region" description="Helical" evidence="2">
    <location>
        <begin position="493"/>
        <end position="517"/>
    </location>
</feature>
<feature type="transmembrane region" description="Helical" evidence="2">
    <location>
        <begin position="52"/>
        <end position="71"/>
    </location>
</feature>
<feature type="transmembrane region" description="Helical" evidence="2">
    <location>
        <begin position="300"/>
        <end position="323"/>
    </location>
</feature>
<keyword evidence="5" id="KW-1185">Reference proteome</keyword>
<keyword evidence="2" id="KW-0472">Membrane</keyword>
<feature type="transmembrane region" description="Helical" evidence="2">
    <location>
        <begin position="83"/>
        <end position="100"/>
    </location>
</feature>
<feature type="transmembrane region" description="Helical" evidence="2">
    <location>
        <begin position="263"/>
        <end position="288"/>
    </location>
</feature>
<gene>
    <name evidence="4" type="ORF">RKE40_08310</name>
</gene>
<evidence type="ECO:0000313" key="5">
    <source>
        <dbReference type="Proteomes" id="UP001254257"/>
    </source>
</evidence>
<feature type="transmembrane region" description="Helical" evidence="2">
    <location>
        <begin position="407"/>
        <end position="438"/>
    </location>
</feature>
<dbReference type="InterPro" id="IPR010656">
    <property type="entry name" value="DctM"/>
</dbReference>
<feature type="transmembrane region" description="Helical" evidence="2">
    <location>
        <begin position="368"/>
        <end position="386"/>
    </location>
</feature>
<feature type="transmembrane region" description="Helical" evidence="2">
    <location>
        <begin position="468"/>
        <end position="487"/>
    </location>
</feature>
<accession>A0ABU3S593</accession>
<protein>
    <submittedName>
        <fullName evidence="4">TRAP transporter permease</fullName>
    </submittedName>
</protein>
<evidence type="ECO:0000313" key="4">
    <source>
        <dbReference type="EMBL" id="MDU0339881.1"/>
    </source>
</evidence>
<dbReference type="Pfam" id="PF11874">
    <property type="entry name" value="DUF3394"/>
    <property type="match status" value="1"/>
</dbReference>
<feature type="transmembrane region" description="Helical" evidence="2">
    <location>
        <begin position="444"/>
        <end position="461"/>
    </location>
</feature>
<evidence type="ECO:0000256" key="1">
    <source>
        <dbReference type="RuleBase" id="RU369079"/>
    </source>
</evidence>